<dbReference type="NCBIfam" id="NF047775">
    <property type="entry name" value="LIC_11090_fam"/>
    <property type="match status" value="1"/>
</dbReference>
<evidence type="ECO:0000313" key="3">
    <source>
        <dbReference type="Proteomes" id="UP000231962"/>
    </source>
</evidence>
<sequence length="149" mass="16491">MRTNIFIVSILFTFAAQSVESAFIRLNFESKICTCNHGSKKESHTSNSEDSIFKNRLKPDKSEAISPSASAKLPDCHSVKDTQAVHACACKKHNEAGNAKELSAFSFQFLEPTTAVILSPFKIQLDSFIEFKTVLALGHFDSLIKPPRI</sequence>
<dbReference type="Proteomes" id="UP000231962">
    <property type="component" value="Unassembled WGS sequence"/>
</dbReference>
<reference evidence="3 4" key="1">
    <citation type="submission" date="2017-07" db="EMBL/GenBank/DDBJ databases">
        <title>Leptospira spp. isolated from tropical soils.</title>
        <authorList>
            <person name="Thibeaux R."/>
            <person name="Iraola G."/>
            <person name="Ferres I."/>
            <person name="Bierque E."/>
            <person name="Girault D."/>
            <person name="Soupe-Gilbert M.-E."/>
            <person name="Picardeau M."/>
            <person name="Goarant C."/>
        </authorList>
    </citation>
    <scope>NUCLEOTIDE SEQUENCE [LARGE SCALE GENOMIC DNA]</scope>
    <source>
        <strain evidence="2 4">FH1-B-B1</strain>
        <strain evidence="1 3">FH1-B-C1</strain>
    </source>
</reference>
<dbReference type="RefSeq" id="WP_100714368.1">
    <property type="nucleotide sequence ID" value="NZ_NPDY01000012.1"/>
</dbReference>
<protein>
    <submittedName>
        <fullName evidence="2">Uncharacterized protein</fullName>
    </submittedName>
</protein>
<dbReference type="EMBL" id="NPDZ01000019">
    <property type="protein sequence ID" value="PJZ71785.1"/>
    <property type="molecule type" value="Genomic_DNA"/>
</dbReference>
<name>A0A2M9ZI90_9LEPT</name>
<organism evidence="2 4">
    <name type="scientific">Leptospira perolatii</name>
    <dbReference type="NCBI Taxonomy" id="2023191"/>
    <lineage>
        <taxon>Bacteria</taxon>
        <taxon>Pseudomonadati</taxon>
        <taxon>Spirochaetota</taxon>
        <taxon>Spirochaetia</taxon>
        <taxon>Leptospirales</taxon>
        <taxon>Leptospiraceae</taxon>
        <taxon>Leptospira</taxon>
    </lineage>
</organism>
<dbReference type="EMBL" id="NPDY01000012">
    <property type="protein sequence ID" value="PJZ69076.1"/>
    <property type="molecule type" value="Genomic_DNA"/>
</dbReference>
<evidence type="ECO:0000313" key="1">
    <source>
        <dbReference type="EMBL" id="PJZ69076.1"/>
    </source>
</evidence>
<evidence type="ECO:0000313" key="2">
    <source>
        <dbReference type="EMBL" id="PJZ71785.1"/>
    </source>
</evidence>
<dbReference type="Proteomes" id="UP000231990">
    <property type="component" value="Unassembled WGS sequence"/>
</dbReference>
<dbReference type="OrthoDB" id="330366at2"/>
<comment type="caution">
    <text evidence="2">The sequence shown here is derived from an EMBL/GenBank/DDBJ whole genome shotgun (WGS) entry which is preliminary data.</text>
</comment>
<proteinExistence type="predicted"/>
<gene>
    <name evidence="1" type="ORF">CH360_12370</name>
    <name evidence="2" type="ORF">CH373_17525</name>
</gene>
<evidence type="ECO:0000313" key="4">
    <source>
        <dbReference type="Proteomes" id="UP000231990"/>
    </source>
</evidence>
<dbReference type="InterPro" id="IPR058083">
    <property type="entry name" value="LIC_11090-like"/>
</dbReference>
<accession>A0A2M9ZI90</accession>
<keyword evidence="3" id="KW-1185">Reference proteome</keyword>
<dbReference type="AlphaFoldDB" id="A0A2M9ZI90"/>